<dbReference type="Proteomes" id="UP001387447">
    <property type="component" value="Unassembled WGS sequence"/>
</dbReference>
<keyword evidence="2" id="KW-1185">Reference proteome</keyword>
<dbReference type="RefSeq" id="WP_006667919.1">
    <property type="nucleotide sequence ID" value="NZ_JBBWYZ010000007.1"/>
</dbReference>
<gene>
    <name evidence="1" type="ORF">AAEJ74_09500</name>
</gene>
<sequence length="129" mass="14596">MNQTLLAQAKNRAAVFEKFLQIELDQEANASQLAFLDRGIENSPYQAELSNYPIYLEQKPMDFSPYPNRGKVPQINTTHLNFLDPDILQACVCVGRFVDDQLQTMWMGKNALEKVQFGSTTKIIAGLNI</sequence>
<evidence type="ECO:0000313" key="1">
    <source>
        <dbReference type="EMBL" id="MEK9511914.1"/>
    </source>
</evidence>
<accession>A0ABU9EKI8</accession>
<evidence type="ECO:0000313" key="2">
    <source>
        <dbReference type="Proteomes" id="UP001387447"/>
    </source>
</evidence>
<protein>
    <submittedName>
        <fullName evidence="1">Uncharacterized protein</fullName>
    </submittedName>
</protein>
<organism evidence="1 2">
    <name type="scientific">Limnospira fusiformis PMC 851.14</name>
    <dbReference type="NCBI Taxonomy" id="2219512"/>
    <lineage>
        <taxon>Bacteria</taxon>
        <taxon>Bacillati</taxon>
        <taxon>Cyanobacteriota</taxon>
        <taxon>Cyanophyceae</taxon>
        <taxon>Oscillatoriophycideae</taxon>
        <taxon>Oscillatoriales</taxon>
        <taxon>Sirenicapillariaceae</taxon>
        <taxon>Limnospira</taxon>
    </lineage>
</organism>
<reference evidence="1 2" key="1">
    <citation type="journal article" date="2024" name="Front. Microbiol.">
        <title>Transcriptomic insights into the dominance of two phototrophs throughout the water column of a tropical hypersaline-alkaline crater lake (Dziani Dzaha, Mayotte).</title>
        <authorList>
            <person name="Duperron S."/>
            <person name="Halary S."/>
            <person name="Bouly J.-P."/>
            <person name="Roussel T."/>
            <person name="Hugoni M."/>
            <person name="Bruto M."/>
            <person name="Oger P."/>
            <person name="Duval C."/>
            <person name="Woo A."/>
            <person name="Jezequiel D."/>
            <person name="Ader M."/>
            <person name="Leboulanger C."/>
            <person name="Agogue H."/>
            <person name="Grossi V."/>
            <person name="Trousselier M."/>
            <person name="Bernard C."/>
        </authorList>
    </citation>
    <scope>NUCLEOTIDE SEQUENCE [LARGE SCALE GENOMIC DNA]</scope>
    <source>
        <strain evidence="1 2">PMC 851.14</strain>
    </source>
</reference>
<dbReference type="EMBL" id="JBBWYZ010000007">
    <property type="protein sequence ID" value="MEK9511914.1"/>
    <property type="molecule type" value="Genomic_DNA"/>
</dbReference>
<proteinExistence type="predicted"/>
<comment type="caution">
    <text evidence="1">The sequence shown here is derived from an EMBL/GenBank/DDBJ whole genome shotgun (WGS) entry which is preliminary data.</text>
</comment>
<name>A0ABU9EKI8_LIMFS</name>